<dbReference type="InterPro" id="IPR033985">
    <property type="entry name" value="SusD-like_N"/>
</dbReference>
<dbReference type="EMBL" id="CP117167">
    <property type="protein sequence ID" value="WCT10680.1"/>
    <property type="molecule type" value="Genomic_DNA"/>
</dbReference>
<dbReference type="InterPro" id="IPR011990">
    <property type="entry name" value="TPR-like_helical_dom_sf"/>
</dbReference>
<dbReference type="Gene3D" id="1.25.40.390">
    <property type="match status" value="1"/>
</dbReference>
<keyword evidence="9" id="KW-1185">Reference proteome</keyword>
<gene>
    <name evidence="8" type="ORF">PQO05_18245</name>
</gene>
<protein>
    <submittedName>
        <fullName evidence="8">RagB/SusD family nutrient uptake outer membrane protein</fullName>
    </submittedName>
</protein>
<evidence type="ECO:0000256" key="3">
    <source>
        <dbReference type="ARBA" id="ARBA00022729"/>
    </source>
</evidence>
<proteinExistence type="inferred from homology"/>
<comment type="similarity">
    <text evidence="2">Belongs to the SusD family.</text>
</comment>
<evidence type="ECO:0000259" key="6">
    <source>
        <dbReference type="Pfam" id="PF07980"/>
    </source>
</evidence>
<dbReference type="InterPro" id="IPR012944">
    <property type="entry name" value="SusD_RagB_dom"/>
</dbReference>
<dbReference type="RefSeq" id="WP_273628872.1">
    <property type="nucleotide sequence ID" value="NZ_CP117167.1"/>
</dbReference>
<dbReference type="SUPFAM" id="SSF48452">
    <property type="entry name" value="TPR-like"/>
    <property type="match status" value="1"/>
</dbReference>
<reference evidence="8 9" key="1">
    <citation type="submission" date="2023-02" db="EMBL/GenBank/DDBJ databases">
        <title>Genome sequence of Mucilaginibacter jinjuensis strain KACC 16571.</title>
        <authorList>
            <person name="Kim S."/>
            <person name="Heo J."/>
            <person name="Kwon S.-W."/>
        </authorList>
    </citation>
    <scope>NUCLEOTIDE SEQUENCE [LARGE SCALE GENOMIC DNA]</scope>
    <source>
        <strain evidence="8 9">KACC 16571</strain>
    </source>
</reference>
<evidence type="ECO:0000256" key="2">
    <source>
        <dbReference type="ARBA" id="ARBA00006275"/>
    </source>
</evidence>
<dbReference type="CDD" id="cd08977">
    <property type="entry name" value="SusD"/>
    <property type="match status" value="1"/>
</dbReference>
<evidence type="ECO:0000313" key="9">
    <source>
        <dbReference type="Proteomes" id="UP001216139"/>
    </source>
</evidence>
<keyword evidence="4" id="KW-0472">Membrane</keyword>
<dbReference type="PROSITE" id="PS51257">
    <property type="entry name" value="PROKAR_LIPOPROTEIN"/>
    <property type="match status" value="1"/>
</dbReference>
<keyword evidence="5" id="KW-0998">Cell outer membrane</keyword>
<sequence>MKNKYITGCLSLVMLMFSCKKDILNIAPTNQINDVLLWSNQQLVLTYTANFYSQLNSGFVAPFNSAPIYTDNLLSDLTDDATVNSTVYSAFWNGAYSSSTSPANALWTTNRWQYIRRANVFLQNIDNVPGDKSLNQRMKGEIKFLRAYYYFDLMNYFGAVPLITTPQQSIDTTAFVAQSTKKQCVDFLVSELTDAANVLPTSYASSDWGRITKGAALAMLCRAQLYDSRWADAAATAKTIMALNTYSLAPTYANIFSNSNKMNSEVILSVQANNNASQLSNLFDVYNQPPAYGGRSGTLPTQNLVDDYEMQATGLPITAANSGYNPQNPYAGRDPRFAATVLYDGCTYKGRTMQMYTGGTDVSISGSILAGWITNTGYYLRKFTDESINLTDVNAVSYQNWILFRYAEVLLNYAEAQNEAVGPDQSVYDAVNAIRRRAGMPVLTPGLSQTDMRTAIRHERRVELAFEDERYWDVKRWKLATTLFNSATNPLKAMTITLNATTGVKTYKPITLTTVRIFQDKHYLFPFPLTELTKPGNKLVQNPGW</sequence>
<evidence type="ECO:0000256" key="4">
    <source>
        <dbReference type="ARBA" id="ARBA00023136"/>
    </source>
</evidence>
<feature type="domain" description="SusD-like N-terminal" evidence="7">
    <location>
        <begin position="58"/>
        <end position="224"/>
    </location>
</feature>
<feature type="domain" description="RagB/SusD" evidence="6">
    <location>
        <begin position="265"/>
        <end position="545"/>
    </location>
</feature>
<evidence type="ECO:0000256" key="1">
    <source>
        <dbReference type="ARBA" id="ARBA00004442"/>
    </source>
</evidence>
<dbReference type="Proteomes" id="UP001216139">
    <property type="component" value="Chromosome"/>
</dbReference>
<evidence type="ECO:0000256" key="5">
    <source>
        <dbReference type="ARBA" id="ARBA00023237"/>
    </source>
</evidence>
<organism evidence="8 9">
    <name type="scientific">Mucilaginibacter jinjuensis</name>
    <dbReference type="NCBI Taxonomy" id="1176721"/>
    <lineage>
        <taxon>Bacteria</taxon>
        <taxon>Pseudomonadati</taxon>
        <taxon>Bacteroidota</taxon>
        <taxon>Sphingobacteriia</taxon>
        <taxon>Sphingobacteriales</taxon>
        <taxon>Sphingobacteriaceae</taxon>
        <taxon>Mucilaginibacter</taxon>
    </lineage>
</organism>
<dbReference type="Pfam" id="PF14322">
    <property type="entry name" value="SusD-like_3"/>
    <property type="match status" value="1"/>
</dbReference>
<evidence type="ECO:0000313" key="8">
    <source>
        <dbReference type="EMBL" id="WCT10680.1"/>
    </source>
</evidence>
<keyword evidence="3" id="KW-0732">Signal</keyword>
<name>A0ABY7T2K6_9SPHI</name>
<comment type="subcellular location">
    <subcellularLocation>
        <location evidence="1">Cell outer membrane</location>
    </subcellularLocation>
</comment>
<evidence type="ECO:0000259" key="7">
    <source>
        <dbReference type="Pfam" id="PF14322"/>
    </source>
</evidence>
<dbReference type="Pfam" id="PF07980">
    <property type="entry name" value="SusD_RagB"/>
    <property type="match status" value="1"/>
</dbReference>
<accession>A0ABY7T2K6</accession>